<dbReference type="RefSeq" id="XP_023464575.1">
    <property type="nucleotide sequence ID" value="XM_023609086.1"/>
</dbReference>
<evidence type="ECO:0000313" key="2">
    <source>
        <dbReference type="Proteomes" id="UP000242254"/>
    </source>
</evidence>
<reference evidence="1 2" key="1">
    <citation type="journal article" date="2016" name="Proc. Natl. Acad. Sci. U.S.A.">
        <title>Lipid metabolic changes in an early divergent fungus govern the establishment of a mutualistic symbiosis with endobacteria.</title>
        <authorList>
            <person name="Lastovetsky O.A."/>
            <person name="Gaspar M.L."/>
            <person name="Mondo S.J."/>
            <person name="LaButti K.M."/>
            <person name="Sandor L."/>
            <person name="Grigoriev I.V."/>
            <person name="Henry S.A."/>
            <person name="Pawlowska T.E."/>
        </authorList>
    </citation>
    <scope>NUCLEOTIDE SEQUENCE [LARGE SCALE GENOMIC DNA]</scope>
    <source>
        <strain evidence="1 2">ATCC 52813</strain>
    </source>
</reference>
<sequence length="336" mass="38487">MAMNEVDTDLLEFRLLKQHKPGADRLSRLLALQPEFINLVTAALVNSPSGTYISAPTTFLDKECGAKVDLDFIHRAFSYCIEAYKRYGILPIVLVFCIKQMDRFLLVEKFKTTQQWPYMLETDCSLVSRHFYFLTKDSIMDLVNADEPLPPLAAVAHFLISGEPSIIGNSRWDDEHIKLLYQLSMEVATQDGTQESSRLDTLKRVCVDTHDQFEKIVKYVRLDPGRAVRYASAGMEYTSQMARKIDDLLSNEDDCVTPMEEPDADDLVCNDPARKPESDFDKQAILDFIDKFKKEFKGRMNWNVCYAAATKDPSLSNAVVRYANAVSFKRSYYRFK</sequence>
<dbReference type="GeneID" id="35440076"/>
<keyword evidence="2" id="KW-1185">Reference proteome</keyword>
<proteinExistence type="predicted"/>
<accession>A0A2G4SQ10</accession>
<dbReference type="AlphaFoldDB" id="A0A2G4SQ10"/>
<dbReference type="Proteomes" id="UP000242254">
    <property type="component" value="Unassembled WGS sequence"/>
</dbReference>
<protein>
    <submittedName>
        <fullName evidence="1">Uncharacterized protein</fullName>
    </submittedName>
</protein>
<gene>
    <name evidence="1" type="ORF">RHIMIDRAFT_239011</name>
</gene>
<dbReference type="EMBL" id="KZ303853">
    <property type="protein sequence ID" value="PHZ10867.1"/>
    <property type="molecule type" value="Genomic_DNA"/>
</dbReference>
<organism evidence="1 2">
    <name type="scientific">Rhizopus microsporus ATCC 52813</name>
    <dbReference type="NCBI Taxonomy" id="1340429"/>
    <lineage>
        <taxon>Eukaryota</taxon>
        <taxon>Fungi</taxon>
        <taxon>Fungi incertae sedis</taxon>
        <taxon>Mucoromycota</taxon>
        <taxon>Mucoromycotina</taxon>
        <taxon>Mucoromycetes</taxon>
        <taxon>Mucorales</taxon>
        <taxon>Mucorineae</taxon>
        <taxon>Rhizopodaceae</taxon>
        <taxon>Rhizopus</taxon>
    </lineage>
</organism>
<name>A0A2G4SQ10_RHIZD</name>
<evidence type="ECO:0000313" key="1">
    <source>
        <dbReference type="EMBL" id="PHZ10867.1"/>
    </source>
</evidence>